<dbReference type="AlphaFoldDB" id="A0A0U5FGD7"/>
<dbReference type="PIRSF" id="PIRSF003299">
    <property type="entry name" value="VirB8_PtlE"/>
    <property type="match status" value="1"/>
</dbReference>
<comment type="caution">
    <text evidence="7">The sequence shown here is derived from an EMBL/GenBank/DDBJ whole genome shotgun (WGS) entry which is preliminary data.</text>
</comment>
<dbReference type="GO" id="GO:0030255">
    <property type="term" value="P:protein secretion by the type IV secretion system"/>
    <property type="evidence" value="ECO:0007669"/>
    <property type="project" value="InterPro"/>
</dbReference>
<evidence type="ECO:0000256" key="4">
    <source>
        <dbReference type="ARBA" id="ARBA00023136"/>
    </source>
</evidence>
<dbReference type="Proteomes" id="UP000052230">
    <property type="component" value="Unassembled WGS sequence"/>
</dbReference>
<accession>A0A0U5FGD7</accession>
<keyword evidence="2 5" id="KW-0812">Transmembrane</keyword>
<evidence type="ECO:0000256" key="2">
    <source>
        <dbReference type="ARBA" id="ARBA00022692"/>
    </source>
</evidence>
<dbReference type="GO" id="GO:0016020">
    <property type="term" value="C:membrane"/>
    <property type="evidence" value="ECO:0007669"/>
    <property type="project" value="UniProtKB-SubCell"/>
</dbReference>
<dbReference type="Gene3D" id="3.10.450.230">
    <property type="entry name" value="VirB8 protein"/>
    <property type="match status" value="1"/>
</dbReference>
<organism evidence="7 8">
    <name type="scientific">Xanthomonas citri pv. citri</name>
    <dbReference type="NCBI Taxonomy" id="611301"/>
    <lineage>
        <taxon>Bacteria</taxon>
        <taxon>Pseudomonadati</taxon>
        <taxon>Pseudomonadota</taxon>
        <taxon>Gammaproteobacteria</taxon>
        <taxon>Lysobacterales</taxon>
        <taxon>Lysobacteraceae</taxon>
        <taxon>Xanthomonas</taxon>
    </lineage>
</organism>
<proteinExistence type="predicted"/>
<keyword evidence="3 5" id="KW-1133">Transmembrane helix</keyword>
<dbReference type="CDD" id="cd16424">
    <property type="entry name" value="VirB8"/>
    <property type="match status" value="1"/>
</dbReference>
<dbReference type="Pfam" id="PF04335">
    <property type="entry name" value="VirB8"/>
    <property type="match status" value="1"/>
</dbReference>
<gene>
    <name evidence="7" type="primary">trwG</name>
    <name evidence="7" type="ORF">XAC3562_1760005</name>
</gene>
<dbReference type="InterPro" id="IPR007430">
    <property type="entry name" value="VirB8"/>
</dbReference>
<dbReference type="SUPFAM" id="SSF54427">
    <property type="entry name" value="NTF2-like"/>
    <property type="match status" value="1"/>
</dbReference>
<evidence type="ECO:0000313" key="8">
    <source>
        <dbReference type="Proteomes" id="UP000052230"/>
    </source>
</evidence>
<evidence type="ECO:0000256" key="5">
    <source>
        <dbReference type="SAM" id="Phobius"/>
    </source>
</evidence>
<feature type="transmembrane region" description="Helical" evidence="5">
    <location>
        <begin position="40"/>
        <end position="59"/>
    </location>
</feature>
<dbReference type="RefSeq" id="WP_039509788.1">
    <property type="nucleotide sequence ID" value="NZ_CP020887.1"/>
</dbReference>
<evidence type="ECO:0000313" key="7">
    <source>
        <dbReference type="EMBL" id="CEG15206.1"/>
    </source>
</evidence>
<evidence type="ECO:0000256" key="3">
    <source>
        <dbReference type="ARBA" id="ARBA00022989"/>
    </source>
</evidence>
<dbReference type="InterPro" id="IPR032710">
    <property type="entry name" value="NTF2-like_dom_sf"/>
</dbReference>
<dbReference type="InterPro" id="IPR026264">
    <property type="entry name" value="VirB8/PtlE"/>
</dbReference>
<dbReference type="EMBL" id="CCXZ01000086">
    <property type="protein sequence ID" value="CEG15206.1"/>
    <property type="molecule type" value="Genomic_DNA"/>
</dbReference>
<comment type="subcellular location">
    <subcellularLocation>
        <location evidence="1">Membrane</location>
        <topology evidence="1">Single-pass membrane protein</topology>
    </subcellularLocation>
</comment>
<protein>
    <submittedName>
        <fullName evidence="7">Putative conjugal transfer protein</fullName>
    </submittedName>
</protein>
<sequence>MAKGKMVKTADFDRYLAESEGYEKDWVTEVRASARRGWRVGYAGLLVGVLGTAAGLVGFSRQPAPPAVLRLDTTTGAVDYIGTMRGVEQSYGEQTDKFWINTFMLCRESYDWHTIQKCYDTVGLMAAPTVQADYAKLYNDDDGRQVKLANRVRIVPHIVSITPNLETHTATVRFTTQAVYDNGVKDPEKRYVATLAYRYVYDAALTEEQRRVNLLGFQVTSYRVDPEF</sequence>
<reference evidence="7 8" key="1">
    <citation type="submission" date="2014-09" db="EMBL/GenBank/DDBJ databases">
        <authorList>
            <person name="Regsiter A."/>
        </authorList>
    </citation>
    <scope>NUCLEOTIDE SEQUENCE [LARGE SCALE GENOMIC DNA]</scope>
</reference>
<keyword evidence="4 5" id="KW-0472">Membrane</keyword>
<evidence type="ECO:0000256" key="1">
    <source>
        <dbReference type="ARBA" id="ARBA00004167"/>
    </source>
</evidence>
<name>A0A0U5FGD7_XANCI</name>
<feature type="domain" description="Bacterial virulence protein VirB8" evidence="6">
    <location>
        <begin position="22"/>
        <end position="227"/>
    </location>
</feature>
<keyword evidence="8" id="KW-1185">Reference proteome</keyword>
<evidence type="ECO:0000259" key="6">
    <source>
        <dbReference type="Pfam" id="PF04335"/>
    </source>
</evidence>